<proteinExistence type="predicted"/>
<evidence type="ECO:0000313" key="5">
    <source>
        <dbReference type="Proteomes" id="UP000241769"/>
    </source>
</evidence>
<evidence type="ECO:0000256" key="2">
    <source>
        <dbReference type="SAM" id="MobiDB-lite"/>
    </source>
</evidence>
<dbReference type="InParanoid" id="A0A2P6NJJ9"/>
<evidence type="ECO:0000313" key="4">
    <source>
        <dbReference type="EMBL" id="PRP84112.1"/>
    </source>
</evidence>
<comment type="caution">
    <text evidence="4">The sequence shown here is derived from an EMBL/GenBank/DDBJ whole genome shotgun (WGS) entry which is preliminary data.</text>
</comment>
<feature type="region of interest" description="Disordered" evidence="2">
    <location>
        <begin position="1"/>
        <end position="40"/>
    </location>
</feature>
<dbReference type="AlphaFoldDB" id="A0A2P6NJJ9"/>
<dbReference type="EMBL" id="MDYQ01000069">
    <property type="protein sequence ID" value="PRP84112.1"/>
    <property type="molecule type" value="Genomic_DNA"/>
</dbReference>
<sequence length="273" mass="31012">MMMDEATQGSGVWSSDTEGTVSDSYPPNGSPLTKTSHHCDPNRLNLRQLRVELKRMGLSPSGLKAELRRRLKTAWGMNNESPAVSDDETASNIPANPSEKSGAKGEEALEVHPRTEDGDAFMGQEATDKFTIRKRKKTMDKEAVTHKDNVAEKTRMTRRGEGRKRVKSHGSDEEDGTSQESSSRFFEFAALELHRLNQQRYYEEKIKQLHEQISDLREELRQRDQVVDLLQSLERRPRAPMSFPPCGNILPAFDPLHSAIMEQWTQTRTESCI</sequence>
<feature type="coiled-coil region" evidence="1">
    <location>
        <begin position="199"/>
        <end position="236"/>
    </location>
</feature>
<accession>A0A2P6NJJ9</accession>
<feature type="compositionally biased region" description="Basic and acidic residues" evidence="2">
    <location>
        <begin position="101"/>
        <end position="117"/>
    </location>
</feature>
<name>A0A2P6NJJ9_9EUKA</name>
<keyword evidence="5" id="KW-1185">Reference proteome</keyword>
<evidence type="ECO:0000256" key="1">
    <source>
        <dbReference type="SAM" id="Coils"/>
    </source>
</evidence>
<feature type="compositionally biased region" description="Polar residues" evidence="2">
    <location>
        <begin position="90"/>
        <end position="99"/>
    </location>
</feature>
<dbReference type="InterPro" id="IPR003034">
    <property type="entry name" value="SAP_dom"/>
</dbReference>
<feature type="region of interest" description="Disordered" evidence="2">
    <location>
        <begin position="78"/>
        <end position="183"/>
    </location>
</feature>
<evidence type="ECO:0000259" key="3">
    <source>
        <dbReference type="PROSITE" id="PS50800"/>
    </source>
</evidence>
<dbReference type="SUPFAM" id="SSF68906">
    <property type="entry name" value="SAP domain"/>
    <property type="match status" value="1"/>
</dbReference>
<reference evidence="4 5" key="1">
    <citation type="journal article" date="2018" name="Genome Biol. Evol.">
        <title>Multiple Roots of Fruiting Body Formation in Amoebozoa.</title>
        <authorList>
            <person name="Hillmann F."/>
            <person name="Forbes G."/>
            <person name="Novohradska S."/>
            <person name="Ferling I."/>
            <person name="Riege K."/>
            <person name="Groth M."/>
            <person name="Westermann M."/>
            <person name="Marz M."/>
            <person name="Spaller T."/>
            <person name="Winckler T."/>
            <person name="Schaap P."/>
            <person name="Glockner G."/>
        </authorList>
    </citation>
    <scope>NUCLEOTIDE SEQUENCE [LARGE SCALE GENOMIC DNA]</scope>
    <source>
        <strain evidence="4 5">Jena</strain>
    </source>
</reference>
<dbReference type="Proteomes" id="UP000241769">
    <property type="component" value="Unassembled WGS sequence"/>
</dbReference>
<feature type="domain" description="SAP" evidence="3">
    <location>
        <begin position="41"/>
        <end position="75"/>
    </location>
</feature>
<dbReference type="Gene3D" id="1.10.720.30">
    <property type="entry name" value="SAP domain"/>
    <property type="match status" value="1"/>
</dbReference>
<dbReference type="InterPro" id="IPR036361">
    <property type="entry name" value="SAP_dom_sf"/>
</dbReference>
<feature type="compositionally biased region" description="Polar residues" evidence="2">
    <location>
        <begin position="7"/>
        <end position="34"/>
    </location>
</feature>
<dbReference type="SMART" id="SM00513">
    <property type="entry name" value="SAP"/>
    <property type="match status" value="1"/>
</dbReference>
<protein>
    <recommendedName>
        <fullName evidence="3">SAP domain-containing protein</fullName>
    </recommendedName>
</protein>
<dbReference type="PROSITE" id="PS50800">
    <property type="entry name" value="SAP"/>
    <property type="match status" value="1"/>
</dbReference>
<dbReference type="Pfam" id="PF02037">
    <property type="entry name" value="SAP"/>
    <property type="match status" value="1"/>
</dbReference>
<organism evidence="4 5">
    <name type="scientific">Planoprotostelium fungivorum</name>
    <dbReference type="NCBI Taxonomy" id="1890364"/>
    <lineage>
        <taxon>Eukaryota</taxon>
        <taxon>Amoebozoa</taxon>
        <taxon>Evosea</taxon>
        <taxon>Variosea</taxon>
        <taxon>Cavosteliida</taxon>
        <taxon>Cavosteliaceae</taxon>
        <taxon>Planoprotostelium</taxon>
    </lineage>
</organism>
<feature type="compositionally biased region" description="Basic and acidic residues" evidence="2">
    <location>
        <begin position="139"/>
        <end position="160"/>
    </location>
</feature>
<gene>
    <name evidence="4" type="ORF">PROFUN_04103</name>
</gene>
<keyword evidence="1" id="KW-0175">Coiled coil</keyword>